<evidence type="ECO:0000256" key="4">
    <source>
        <dbReference type="ARBA" id="ARBA00022679"/>
    </source>
</evidence>
<dbReference type="InterPro" id="IPR036890">
    <property type="entry name" value="HATPase_C_sf"/>
</dbReference>
<dbReference type="InterPro" id="IPR004358">
    <property type="entry name" value="Sig_transdc_His_kin-like_C"/>
</dbReference>
<dbReference type="Gene3D" id="3.30.565.10">
    <property type="entry name" value="Histidine kinase-like ATPase, C-terminal domain"/>
    <property type="match status" value="1"/>
</dbReference>
<dbReference type="EMBL" id="SLXU01000026">
    <property type="protein sequence ID" value="TCP58448.1"/>
    <property type="molecule type" value="Genomic_DNA"/>
</dbReference>
<dbReference type="InterPro" id="IPR003661">
    <property type="entry name" value="HisK_dim/P_dom"/>
</dbReference>
<dbReference type="GO" id="GO:0000155">
    <property type="term" value="F:phosphorelay sensor kinase activity"/>
    <property type="evidence" value="ECO:0007669"/>
    <property type="project" value="InterPro"/>
</dbReference>
<dbReference type="InterPro" id="IPR001789">
    <property type="entry name" value="Sig_transdc_resp-reg_receiver"/>
</dbReference>
<dbReference type="SUPFAM" id="SSF55874">
    <property type="entry name" value="ATPase domain of HSP90 chaperone/DNA topoisomerase II/histidine kinase"/>
    <property type="match status" value="1"/>
</dbReference>
<feature type="domain" description="PAS" evidence="10">
    <location>
        <begin position="264"/>
        <end position="335"/>
    </location>
</feature>
<dbReference type="SUPFAM" id="SSF55785">
    <property type="entry name" value="PYP-like sensor domain (PAS domain)"/>
    <property type="match status" value="3"/>
</dbReference>
<reference evidence="12 13" key="1">
    <citation type="submission" date="2019-03" db="EMBL/GenBank/DDBJ databases">
        <title>Genomic Encyclopedia of Type Strains, Phase IV (KMG-IV): sequencing the most valuable type-strain genomes for metagenomic binning, comparative biology and taxonomic classification.</title>
        <authorList>
            <person name="Goeker M."/>
        </authorList>
    </citation>
    <scope>NUCLEOTIDE SEQUENCE [LARGE SCALE GENOMIC DNA]</scope>
    <source>
        <strain evidence="12 13">DSM 24766</strain>
    </source>
</reference>
<evidence type="ECO:0000259" key="11">
    <source>
        <dbReference type="PROSITE" id="PS50113"/>
    </source>
</evidence>
<dbReference type="AlphaFoldDB" id="A0A4R2R8U2"/>
<feature type="domain" description="PAC" evidence="11">
    <location>
        <begin position="214"/>
        <end position="267"/>
    </location>
</feature>
<gene>
    <name evidence="12" type="ORF">EV663_12611</name>
</gene>
<keyword evidence="3 6" id="KW-0597">Phosphoprotein</keyword>
<dbReference type="InterPro" id="IPR011006">
    <property type="entry name" value="CheY-like_superfamily"/>
</dbReference>
<dbReference type="PRINTS" id="PR00344">
    <property type="entry name" value="BCTRLSENSOR"/>
</dbReference>
<dbReference type="PROSITE" id="PS50109">
    <property type="entry name" value="HIS_KIN"/>
    <property type="match status" value="1"/>
</dbReference>
<dbReference type="SMART" id="SM00086">
    <property type="entry name" value="PAC"/>
    <property type="match status" value="3"/>
</dbReference>
<dbReference type="Pfam" id="PF08448">
    <property type="entry name" value="PAS_4"/>
    <property type="match status" value="1"/>
</dbReference>
<dbReference type="EC" id="2.7.13.3" evidence="2"/>
<evidence type="ECO:0000256" key="7">
    <source>
        <dbReference type="SAM" id="MobiDB-lite"/>
    </source>
</evidence>
<dbReference type="Gene3D" id="3.40.50.2300">
    <property type="match status" value="1"/>
</dbReference>
<name>A0A4R2R8U2_9RHOB</name>
<comment type="caution">
    <text evidence="12">The sequence shown here is derived from an EMBL/GenBank/DDBJ whole genome shotgun (WGS) entry which is preliminary data.</text>
</comment>
<dbReference type="CDD" id="cd00082">
    <property type="entry name" value="HisKA"/>
    <property type="match status" value="1"/>
</dbReference>
<dbReference type="Pfam" id="PF08447">
    <property type="entry name" value="PAS_3"/>
    <property type="match status" value="2"/>
</dbReference>
<sequence length="776" mass="84563">MQMSTGGSGTTDAAKVLNQVIGAARLAAWTRDLKTGLCSQSPDFARKIGEEPANWQKLEAAQMMERLHPDDADRLMAAHDACQRGESDQFDVEFRLRHRDGHWVWLRGRGGVAAHDPDGTPRLLVVFAVDISDKKRLERRLQNIVDSARAGIWSVELASGTIRHSAIWYEMMGFDPQAYQPDTLDKIDALIHPDDLPHVHASHSRLRSGQTDWCEVEFRLRHRDGHWIWALARGGVLERDYAGQPTVLAGVTLDISDQKAAAIQLRDLVTAMSQSHDAVAISDPDGRLVFANAAQARQFGHDTPEALLGLHWSDLYPPEEARQFEANVLPSLHRDGVWKGESIARRADGSTFAQELTLTRDPEGRIICINRDITRRKREMQEQARLREDLQIAQRREIVAQATRGIAHDFNNLLAAISGSATLLRDGVKVEENATRILAAAEHGTALVAQLRERGGRAVPRGQIDLRKPLDDACDLLEASLDPDITLVRDLPDTPVPAQANAIDIIQVVLNLGINARDAINAAPASRDRRIVVSLSHPGPDRGTAPPMVGRIPPDRDHVQIRVADTGTGISPGLVNKIFQPAFTTKQDAGSGLGLVMVSNILIGYGGAVALDTRPGEGSEFTVFFPLRQGMDTLGQPTAPSGPITGRLDGHRILAVDDNPDVLRVIAEFLELAGAEVAACTDPHDALAAVQDAPGAWDMILTDYDMPAMTGADLAKAVHRHAPTLPTVLITAVPDWQMRSGAELPDPFVTVLGKPISQHDLIRASGEILAKTGEMK</sequence>
<feature type="domain" description="PAC" evidence="11">
    <location>
        <begin position="90"/>
        <end position="143"/>
    </location>
</feature>
<dbReference type="PROSITE" id="PS50112">
    <property type="entry name" value="PAS"/>
    <property type="match status" value="1"/>
</dbReference>
<dbReference type="Proteomes" id="UP000295050">
    <property type="component" value="Unassembled WGS sequence"/>
</dbReference>
<dbReference type="Pfam" id="PF00072">
    <property type="entry name" value="Response_reg"/>
    <property type="match status" value="1"/>
</dbReference>
<dbReference type="InterPro" id="IPR005467">
    <property type="entry name" value="His_kinase_dom"/>
</dbReference>
<protein>
    <recommendedName>
        <fullName evidence="2">histidine kinase</fullName>
        <ecNumber evidence="2">2.7.13.3</ecNumber>
    </recommendedName>
</protein>
<dbReference type="CDD" id="cd00130">
    <property type="entry name" value="PAS"/>
    <property type="match status" value="3"/>
</dbReference>
<dbReference type="Pfam" id="PF02518">
    <property type="entry name" value="HATPase_c"/>
    <property type="match status" value="1"/>
</dbReference>
<evidence type="ECO:0000313" key="13">
    <source>
        <dbReference type="Proteomes" id="UP000295050"/>
    </source>
</evidence>
<evidence type="ECO:0000256" key="2">
    <source>
        <dbReference type="ARBA" id="ARBA00012438"/>
    </source>
</evidence>
<dbReference type="SUPFAM" id="SSF52172">
    <property type="entry name" value="CheY-like"/>
    <property type="match status" value="1"/>
</dbReference>
<feature type="region of interest" description="Disordered" evidence="7">
    <location>
        <begin position="535"/>
        <end position="554"/>
    </location>
</feature>
<feature type="modified residue" description="4-aspartylphosphate" evidence="6">
    <location>
        <position position="703"/>
    </location>
</feature>
<dbReference type="PROSITE" id="PS50110">
    <property type="entry name" value="RESPONSE_REGULATORY"/>
    <property type="match status" value="1"/>
</dbReference>
<evidence type="ECO:0000256" key="6">
    <source>
        <dbReference type="PROSITE-ProRule" id="PRU00169"/>
    </source>
</evidence>
<evidence type="ECO:0000259" key="8">
    <source>
        <dbReference type="PROSITE" id="PS50109"/>
    </source>
</evidence>
<comment type="catalytic activity">
    <reaction evidence="1">
        <text>ATP + protein L-histidine = ADP + protein N-phospho-L-histidine.</text>
        <dbReference type="EC" id="2.7.13.3"/>
    </reaction>
</comment>
<dbReference type="SMART" id="SM00448">
    <property type="entry name" value="REC"/>
    <property type="match status" value="1"/>
</dbReference>
<dbReference type="SMART" id="SM00387">
    <property type="entry name" value="HATPase_c"/>
    <property type="match status" value="1"/>
</dbReference>
<keyword evidence="5" id="KW-0418">Kinase</keyword>
<dbReference type="InterPro" id="IPR001610">
    <property type="entry name" value="PAC"/>
</dbReference>
<dbReference type="InterPro" id="IPR013655">
    <property type="entry name" value="PAS_fold_3"/>
</dbReference>
<dbReference type="PROSITE" id="PS50113">
    <property type="entry name" value="PAC"/>
    <property type="match status" value="2"/>
</dbReference>
<dbReference type="PANTHER" id="PTHR43304">
    <property type="entry name" value="PHYTOCHROME-LIKE PROTEIN CPH1"/>
    <property type="match status" value="1"/>
</dbReference>
<evidence type="ECO:0000256" key="5">
    <source>
        <dbReference type="ARBA" id="ARBA00022777"/>
    </source>
</evidence>
<evidence type="ECO:0000313" key="12">
    <source>
        <dbReference type="EMBL" id="TCP58448.1"/>
    </source>
</evidence>
<dbReference type="InterPro" id="IPR013656">
    <property type="entry name" value="PAS_4"/>
</dbReference>
<dbReference type="PANTHER" id="PTHR43304:SF1">
    <property type="entry name" value="PAC DOMAIN-CONTAINING PROTEIN"/>
    <property type="match status" value="1"/>
</dbReference>
<evidence type="ECO:0000256" key="1">
    <source>
        <dbReference type="ARBA" id="ARBA00000085"/>
    </source>
</evidence>
<evidence type="ECO:0000259" key="10">
    <source>
        <dbReference type="PROSITE" id="PS50112"/>
    </source>
</evidence>
<accession>A0A4R2R8U2</accession>
<feature type="domain" description="Response regulatory" evidence="9">
    <location>
        <begin position="652"/>
        <end position="769"/>
    </location>
</feature>
<dbReference type="Gene3D" id="1.10.287.130">
    <property type="match status" value="1"/>
</dbReference>
<dbReference type="InterPro" id="IPR000014">
    <property type="entry name" value="PAS"/>
</dbReference>
<dbReference type="Gene3D" id="3.30.450.20">
    <property type="entry name" value="PAS domain"/>
    <property type="match status" value="3"/>
</dbReference>
<dbReference type="InterPro" id="IPR003594">
    <property type="entry name" value="HATPase_dom"/>
</dbReference>
<dbReference type="NCBIfam" id="TIGR00229">
    <property type="entry name" value="sensory_box"/>
    <property type="match status" value="3"/>
</dbReference>
<evidence type="ECO:0000259" key="9">
    <source>
        <dbReference type="PROSITE" id="PS50110"/>
    </source>
</evidence>
<dbReference type="InterPro" id="IPR000700">
    <property type="entry name" value="PAS-assoc_C"/>
</dbReference>
<evidence type="ECO:0000256" key="3">
    <source>
        <dbReference type="ARBA" id="ARBA00022553"/>
    </source>
</evidence>
<keyword evidence="13" id="KW-1185">Reference proteome</keyword>
<dbReference type="SMART" id="SM00091">
    <property type="entry name" value="PAS"/>
    <property type="match status" value="2"/>
</dbReference>
<dbReference type="InterPro" id="IPR035965">
    <property type="entry name" value="PAS-like_dom_sf"/>
</dbReference>
<organism evidence="12 13">
    <name type="scientific">Rhodovulum bhavnagarense</name>
    <dbReference type="NCBI Taxonomy" id="992286"/>
    <lineage>
        <taxon>Bacteria</taxon>
        <taxon>Pseudomonadati</taxon>
        <taxon>Pseudomonadota</taxon>
        <taxon>Alphaproteobacteria</taxon>
        <taxon>Rhodobacterales</taxon>
        <taxon>Paracoccaceae</taxon>
        <taxon>Rhodovulum</taxon>
    </lineage>
</organism>
<keyword evidence="4" id="KW-0808">Transferase</keyword>
<proteinExistence type="predicted"/>
<feature type="domain" description="Histidine kinase" evidence="8">
    <location>
        <begin position="405"/>
        <end position="629"/>
    </location>
</feature>
<dbReference type="InterPro" id="IPR052162">
    <property type="entry name" value="Sensor_kinase/Photoreceptor"/>
</dbReference>
<dbReference type="RefSeq" id="WP_165910214.1">
    <property type="nucleotide sequence ID" value="NZ_SLXU01000026.1"/>
</dbReference>